<accession>A0AA51YFM0</accession>
<feature type="transmembrane region" description="Helical" evidence="1">
    <location>
        <begin position="6"/>
        <end position="27"/>
    </location>
</feature>
<keyword evidence="1" id="KW-0812">Transmembrane</keyword>
<dbReference type="AlphaFoldDB" id="A0AA51YFM0"/>
<dbReference type="GeneID" id="84885729"/>
<keyword evidence="2" id="KW-0496">Mitochondrion</keyword>
<reference evidence="2" key="1">
    <citation type="submission" date="2023-08" db="EMBL/GenBank/DDBJ databases">
        <authorList>
            <person name="Lee Y."/>
            <person name="Rhee J.-S."/>
        </authorList>
    </citation>
    <scope>NUCLEOTIDE SEQUENCE</scope>
</reference>
<name>A0AA51YFM0_9ECHN</name>
<organism evidence="2">
    <name type="scientific">Ocnus glacialis</name>
    <dbReference type="NCBI Taxonomy" id="3074281"/>
    <lineage>
        <taxon>Eukaryota</taxon>
        <taxon>Metazoa</taxon>
        <taxon>Echinodermata</taxon>
        <taxon>Eleutherozoa</taxon>
        <taxon>Echinozoa</taxon>
        <taxon>Holothuroidea</taxon>
        <taxon>Dendrochirotacea</taxon>
        <taxon>Dendrochirotida</taxon>
        <taxon>Cucumariidae</taxon>
        <taxon>Ocnus</taxon>
    </lineage>
</organism>
<proteinExistence type="predicted"/>
<geneLocation type="mitochondrion" evidence="2"/>
<dbReference type="EMBL" id="OR420052">
    <property type="protein sequence ID" value="WMW14034.1"/>
    <property type="molecule type" value="Genomic_DNA"/>
</dbReference>
<keyword evidence="1" id="KW-1133">Transmembrane helix</keyword>
<evidence type="ECO:0000313" key="2">
    <source>
        <dbReference type="EMBL" id="WMW14034.1"/>
    </source>
</evidence>
<sequence>MPQLTLNWFLINFFISWIIILIIWNILSTQTNPNLINYNIKLNNNEKNINYNWIW</sequence>
<keyword evidence="1" id="KW-0472">Membrane</keyword>
<dbReference type="RefSeq" id="YP_010954572.1">
    <property type="nucleotide sequence ID" value="NC_082941.1"/>
</dbReference>
<gene>
    <name evidence="2" type="primary">atp8</name>
</gene>
<evidence type="ECO:0000256" key="1">
    <source>
        <dbReference type="SAM" id="Phobius"/>
    </source>
</evidence>
<protein>
    <submittedName>
        <fullName evidence="2">ATP synthase F0 subunit 8</fullName>
    </submittedName>
</protein>